<evidence type="ECO:0000256" key="3">
    <source>
        <dbReference type="ARBA" id="ARBA00021563"/>
    </source>
</evidence>
<reference evidence="11 12" key="1">
    <citation type="submission" date="2018-01" db="EMBL/GenBank/DDBJ databases">
        <title>The draft genome sequence of Halioglobus japonicus S1-36.</title>
        <authorList>
            <person name="Du Z.-J."/>
            <person name="Shi M.-J."/>
        </authorList>
    </citation>
    <scope>NUCLEOTIDE SEQUENCE [LARGE SCALE GENOMIC DNA]</scope>
    <source>
        <strain evidence="11 12">S1-36</strain>
    </source>
</reference>
<dbReference type="Pfam" id="PF01203">
    <property type="entry name" value="T2SSN"/>
    <property type="match status" value="1"/>
</dbReference>
<evidence type="ECO:0000256" key="8">
    <source>
        <dbReference type="ARBA" id="ARBA00022927"/>
    </source>
</evidence>
<keyword evidence="7" id="KW-0812">Transmembrane</keyword>
<evidence type="ECO:0000256" key="10">
    <source>
        <dbReference type="ARBA" id="ARBA00030772"/>
    </source>
</evidence>
<name>A0AAP8MG11_9GAMM</name>
<evidence type="ECO:0000256" key="5">
    <source>
        <dbReference type="ARBA" id="ARBA00022475"/>
    </source>
</evidence>
<sequence length="247" mass="26414">MQRFKFGLVAALFLLVCLLVLAPARLVTVFIPAGQAQLQGVNGSLWHGTASRAVVSTQVGALQLGQLEWRIKPWSLLLLAPRVELRSQWGQQYLNAQLLVRGAEDIDLNAVDVRLPAELVKQVLPLELAGLVSLQASRLSVRAGVPVAAEGRLVWQQAGWRASGAIRPLGDYALELTSSENGNIAGEVITLSGDLVAEGGLALEGNQYSVDVLLSGPGLDDRMLQQSLQLVATPEGQNFRVKLTGAL</sequence>
<evidence type="ECO:0000256" key="2">
    <source>
        <dbReference type="ARBA" id="ARBA00007208"/>
    </source>
</evidence>
<protein>
    <recommendedName>
        <fullName evidence="3">Type II secretion system protein N</fullName>
    </recommendedName>
    <alternativeName>
        <fullName evidence="10">General secretion pathway protein N</fullName>
    </alternativeName>
</protein>
<proteinExistence type="inferred from homology"/>
<evidence type="ECO:0000256" key="6">
    <source>
        <dbReference type="ARBA" id="ARBA00022519"/>
    </source>
</evidence>
<evidence type="ECO:0000313" key="12">
    <source>
        <dbReference type="Proteomes" id="UP000235162"/>
    </source>
</evidence>
<evidence type="ECO:0000256" key="7">
    <source>
        <dbReference type="ARBA" id="ARBA00022692"/>
    </source>
</evidence>
<keyword evidence="8" id="KW-0653">Protein transport</keyword>
<dbReference type="GO" id="GO:0015628">
    <property type="term" value="P:protein secretion by the type II secretion system"/>
    <property type="evidence" value="ECO:0007669"/>
    <property type="project" value="InterPro"/>
</dbReference>
<organism evidence="11 12">
    <name type="scientific">Halioglobus japonicus</name>
    <dbReference type="NCBI Taxonomy" id="930805"/>
    <lineage>
        <taxon>Bacteria</taxon>
        <taxon>Pseudomonadati</taxon>
        <taxon>Pseudomonadota</taxon>
        <taxon>Gammaproteobacteria</taxon>
        <taxon>Cellvibrionales</taxon>
        <taxon>Halieaceae</taxon>
        <taxon>Halioglobus</taxon>
    </lineage>
</organism>
<comment type="similarity">
    <text evidence="2">Belongs to the GSP N family.</text>
</comment>
<accession>A0AAP8MG11</accession>
<keyword evidence="6" id="KW-0997">Cell inner membrane</keyword>
<dbReference type="InterPro" id="IPR022792">
    <property type="entry name" value="T2SS_protein-GspN"/>
</dbReference>
<dbReference type="Proteomes" id="UP000235162">
    <property type="component" value="Unassembled WGS sequence"/>
</dbReference>
<keyword evidence="4" id="KW-0813">Transport</keyword>
<comment type="subcellular location">
    <subcellularLocation>
        <location evidence="1">Cell inner membrane</location>
    </subcellularLocation>
</comment>
<dbReference type="RefSeq" id="WP_102106065.1">
    <property type="nucleotide sequence ID" value="NZ_BMYL01000001.1"/>
</dbReference>
<gene>
    <name evidence="11" type="ORF">C0029_00925</name>
</gene>
<dbReference type="EMBL" id="PKUR01000001">
    <property type="protein sequence ID" value="PLW87191.1"/>
    <property type="molecule type" value="Genomic_DNA"/>
</dbReference>
<evidence type="ECO:0000313" key="11">
    <source>
        <dbReference type="EMBL" id="PLW87191.1"/>
    </source>
</evidence>
<evidence type="ECO:0000256" key="9">
    <source>
        <dbReference type="ARBA" id="ARBA00023136"/>
    </source>
</evidence>
<evidence type="ECO:0000256" key="1">
    <source>
        <dbReference type="ARBA" id="ARBA00004533"/>
    </source>
</evidence>
<keyword evidence="9" id="KW-0472">Membrane</keyword>
<keyword evidence="12" id="KW-1185">Reference proteome</keyword>
<dbReference type="AlphaFoldDB" id="A0AAP8MG11"/>
<keyword evidence="5" id="KW-1003">Cell membrane</keyword>
<comment type="caution">
    <text evidence="11">The sequence shown here is derived from an EMBL/GenBank/DDBJ whole genome shotgun (WGS) entry which is preliminary data.</text>
</comment>
<dbReference type="GO" id="GO:0015627">
    <property type="term" value="C:type II protein secretion system complex"/>
    <property type="evidence" value="ECO:0007669"/>
    <property type="project" value="InterPro"/>
</dbReference>
<dbReference type="GO" id="GO:0005886">
    <property type="term" value="C:plasma membrane"/>
    <property type="evidence" value="ECO:0007669"/>
    <property type="project" value="UniProtKB-SubCell"/>
</dbReference>
<evidence type="ECO:0000256" key="4">
    <source>
        <dbReference type="ARBA" id="ARBA00022448"/>
    </source>
</evidence>